<dbReference type="VEuPathDB" id="TriTrypDB:ECC02_004925"/>
<dbReference type="Proteomes" id="UP000246078">
    <property type="component" value="Unassembled WGS sequence"/>
</dbReference>
<dbReference type="VEuPathDB" id="TriTrypDB:TcCLB.511871.20"/>
<dbReference type="VEuPathDB" id="TriTrypDB:Tc_MARK_2313"/>
<evidence type="ECO:0000313" key="5">
    <source>
        <dbReference type="Proteomes" id="UP000246078"/>
    </source>
</evidence>
<dbReference type="Proteomes" id="UP000583944">
    <property type="component" value="Unassembled WGS sequence"/>
</dbReference>
<feature type="region of interest" description="Disordered" evidence="2">
    <location>
        <begin position="1"/>
        <end position="87"/>
    </location>
</feature>
<dbReference type="EMBL" id="JABDHM010000031">
    <property type="protein sequence ID" value="KAF5221948.1"/>
    <property type="molecule type" value="Genomic_DNA"/>
</dbReference>
<dbReference type="VEuPathDB" id="TriTrypDB:BCY84_21159"/>
<feature type="compositionally biased region" description="Low complexity" evidence="2">
    <location>
        <begin position="320"/>
        <end position="329"/>
    </location>
</feature>
<feature type="coiled-coil region" evidence="1">
    <location>
        <begin position="456"/>
        <end position="483"/>
    </location>
</feature>
<dbReference type="VEuPathDB" id="TriTrypDB:C3747_93g105"/>
<proteinExistence type="predicted"/>
<dbReference type="AlphaFoldDB" id="A0A2V2WK01"/>
<feature type="region of interest" description="Disordered" evidence="2">
    <location>
        <begin position="319"/>
        <end position="353"/>
    </location>
</feature>
<evidence type="ECO:0000313" key="4">
    <source>
        <dbReference type="EMBL" id="PWV08183.1"/>
    </source>
</evidence>
<feature type="compositionally biased region" description="Basic and acidic residues" evidence="2">
    <location>
        <begin position="49"/>
        <end position="68"/>
    </location>
</feature>
<dbReference type="EMBL" id="PRFC01000093">
    <property type="protein sequence ID" value="PWV08183.1"/>
    <property type="molecule type" value="Genomic_DNA"/>
</dbReference>
<dbReference type="VEuPathDB" id="TriTrypDB:TcBrA4_0091540"/>
<keyword evidence="1" id="KW-0175">Coiled coil</keyword>
<dbReference type="OrthoDB" id="251915at2759"/>
<evidence type="ECO:0000256" key="2">
    <source>
        <dbReference type="SAM" id="MobiDB-lite"/>
    </source>
</evidence>
<sequence>MSFLDMSLDDVGSCRNGSGVGDNFNADGSSPHPCDVEKRPSFVLAADSPAKELPRQRDSLHQEDKGPQEENGGERAVSPSANWAGTNQECTQTPDICRELLFHRGLELLQMQAELDRHTEECGGSLEDMLAPVRPHPTVVRATGEVDLVPHTPSLFGSMARSSFLEERQAKEDAAAGRNTQTHAMTLPPLKQKSQSSSMSSMKASLKVPPHNWTTSFSEQYKNLLLQREEELQKTAEDYERYAAELAKQFKRPPVVLPAHLVNSFADTNVIEAKDHKGRREISIKPFSASSRSFNRSEEESNDGALEILRMHEGEELFLQQRQQQQQQQQRKRNPMNAFPQRAVSEVEEEQPSRFTIHSLSNGDLRERDALRGLRYWDSEAPAVRRRVLPSRLLEERTNKAFHNYRFYSHRFGTLLKELAIAIGGEEGVELLRRYETREESLPLPPKCRGDFFESVVDYDTLLREQERLMEAAENNLREYYGYRLDKSPVASQQQSLPLLPH</sequence>
<name>A0A2V2WK01_TRYCR</name>
<evidence type="ECO:0000313" key="3">
    <source>
        <dbReference type="EMBL" id="KAF5221948.1"/>
    </source>
</evidence>
<dbReference type="VEuPathDB" id="TriTrypDB:TCSYLVIO_003542"/>
<dbReference type="VEuPathDB" id="TriTrypDB:TcCLB.511865.70"/>
<reference evidence="4 5" key="1">
    <citation type="journal article" date="2018" name="Microb. Genom.">
        <title>Expanding an expanded genome: long-read sequencing of Trypanosoma cruzi.</title>
        <authorList>
            <person name="Berna L."/>
            <person name="Rodriguez M."/>
            <person name="Chiribao M.L."/>
            <person name="Parodi-Talice A."/>
            <person name="Pita S."/>
            <person name="Rijo G."/>
            <person name="Alvarez-Valin F."/>
            <person name="Robello C."/>
        </authorList>
    </citation>
    <scope>NUCLEOTIDE SEQUENCE [LARGE SCALE GENOMIC DNA]</scope>
    <source>
        <strain evidence="4 5">TCC</strain>
    </source>
</reference>
<organism evidence="4 5">
    <name type="scientific">Trypanosoma cruzi</name>
    <dbReference type="NCBI Taxonomy" id="5693"/>
    <lineage>
        <taxon>Eukaryota</taxon>
        <taxon>Discoba</taxon>
        <taxon>Euglenozoa</taxon>
        <taxon>Kinetoplastea</taxon>
        <taxon>Metakinetoplastina</taxon>
        <taxon>Trypanosomatida</taxon>
        <taxon>Trypanosomatidae</taxon>
        <taxon>Trypanosoma</taxon>
        <taxon>Schizotrypanum</taxon>
    </lineage>
</organism>
<dbReference type="VEuPathDB" id="TriTrypDB:TCDM_06637"/>
<evidence type="ECO:0000256" key="1">
    <source>
        <dbReference type="SAM" id="Coils"/>
    </source>
</evidence>
<dbReference type="VEuPathDB" id="TriTrypDB:C4B63_12g19"/>
<reference evidence="3 6" key="2">
    <citation type="journal article" date="2019" name="Genome Biol. Evol.">
        <title>Nanopore Sequencing Significantly Improves Genome Assembly of the Protozoan Parasite Trypanosoma cruzi.</title>
        <authorList>
            <person name="Diaz-Viraque F."/>
            <person name="Pita S."/>
            <person name="Greif G."/>
            <person name="de Souza R.C.M."/>
            <person name="Iraola G."/>
            <person name="Robello C."/>
        </authorList>
    </citation>
    <scope>NUCLEOTIDE SEQUENCE [LARGE SCALE GENOMIC DNA]</scope>
    <source>
        <strain evidence="3 6">Berenice</strain>
    </source>
</reference>
<comment type="caution">
    <text evidence="4">The sequence shown here is derived from an EMBL/GenBank/DDBJ whole genome shotgun (WGS) entry which is preliminary data.</text>
</comment>
<accession>A0A2V2WK01</accession>
<gene>
    <name evidence="4" type="ORF">C3747_93g105</name>
    <name evidence="3" type="ORF">ECC02_004925</name>
</gene>
<dbReference type="VEuPathDB" id="TriTrypDB:TcG_04649"/>
<protein>
    <submittedName>
        <fullName evidence="4">Uncharacterized protein</fullName>
    </submittedName>
</protein>
<reference evidence="3" key="3">
    <citation type="submission" date="2020-04" db="EMBL/GenBank/DDBJ databases">
        <authorList>
            <person name="Diaz Viraque F."/>
        </authorList>
    </citation>
    <scope>NUCLEOTIDE SEQUENCE</scope>
    <source>
        <strain evidence="3">Berenice</strain>
    </source>
</reference>
<dbReference type="OMA" id="ANGDICE"/>
<dbReference type="VEuPathDB" id="TriTrypDB:TcCL_ESM03938"/>
<evidence type="ECO:0000313" key="6">
    <source>
        <dbReference type="Proteomes" id="UP000583944"/>
    </source>
</evidence>